<proteinExistence type="predicted"/>
<feature type="domain" description="LysM" evidence="1">
    <location>
        <begin position="168"/>
        <end position="215"/>
    </location>
</feature>
<name>A0A6P1YDP1_9FIRM</name>
<dbReference type="EMBL" id="CP048617">
    <property type="protein sequence ID" value="QIB26106.1"/>
    <property type="molecule type" value="Genomic_DNA"/>
</dbReference>
<dbReference type="AlphaFoldDB" id="A0A6P1YDP1"/>
<gene>
    <name evidence="2" type="ORF">G3A45_01545</name>
</gene>
<dbReference type="Gene3D" id="3.10.350.10">
    <property type="entry name" value="LysM domain"/>
    <property type="match status" value="1"/>
</dbReference>
<dbReference type="PROSITE" id="PS51782">
    <property type="entry name" value="LYSM"/>
    <property type="match status" value="1"/>
</dbReference>
<dbReference type="InterPro" id="IPR052196">
    <property type="entry name" value="Bact_Kbp"/>
</dbReference>
<dbReference type="InterPro" id="IPR018392">
    <property type="entry name" value="LysM"/>
</dbReference>
<accession>A0A6P1YDP1</accession>
<dbReference type="KEGG" id="cazo:G3A45_01545"/>
<dbReference type="SUPFAM" id="SSF54106">
    <property type="entry name" value="LysM domain"/>
    <property type="match status" value="1"/>
</dbReference>
<dbReference type="PANTHER" id="PTHR34700">
    <property type="entry name" value="POTASSIUM BINDING PROTEIN KBP"/>
    <property type="match status" value="1"/>
</dbReference>
<evidence type="ECO:0000259" key="1">
    <source>
        <dbReference type="PROSITE" id="PS51782"/>
    </source>
</evidence>
<dbReference type="PANTHER" id="PTHR34700:SF4">
    <property type="entry name" value="PHAGE-LIKE ELEMENT PBSX PROTEIN XKDP"/>
    <property type="match status" value="1"/>
</dbReference>
<sequence length="217" mass="24798">MISKYQYWFTFDNEKERLRLPVLPEEFSVSIGSKNESVDVASLGETTIKQDRPAIIFSFSSIFPASEFPGVEYKDFPPASTCIETLIRWKESEYPIHFIVTGTKINIFVTIESLEYKEIGGDVGTLHYSITLKEFRPIQINRIKLNTSTGTAIVRNETKRTDNRVQSKLYTVAPGDYLFKIAKKTLSDPNKWKEIASLNGLKAPYTIYPNQKLKLPT</sequence>
<dbReference type="Proteomes" id="UP000464452">
    <property type="component" value="Chromosome"/>
</dbReference>
<dbReference type="InterPro" id="IPR036779">
    <property type="entry name" value="LysM_dom_sf"/>
</dbReference>
<organism evidence="2 3">
    <name type="scientific">Caloranaerobacter azorensis</name>
    <dbReference type="NCBI Taxonomy" id="116090"/>
    <lineage>
        <taxon>Bacteria</taxon>
        <taxon>Bacillati</taxon>
        <taxon>Bacillota</taxon>
        <taxon>Tissierellia</taxon>
        <taxon>Tissierellales</taxon>
        <taxon>Thermohalobacteraceae</taxon>
        <taxon>Caloranaerobacter</taxon>
    </lineage>
</organism>
<protein>
    <submittedName>
        <fullName evidence="2">LysM peptidoglycan-binding domain-containing protein</fullName>
    </submittedName>
</protein>
<reference evidence="2 3" key="1">
    <citation type="submission" date="2020-02" db="EMBL/GenBank/DDBJ databases">
        <title>Thermophilic hydrogen producing bacteria, Caloranaerobacter azorensis.</title>
        <authorList>
            <person name="Baek K."/>
        </authorList>
    </citation>
    <scope>NUCLEOTIDE SEQUENCE [LARGE SCALE GENOMIC DNA]</scope>
    <source>
        <strain evidence="2 3">T3-1</strain>
    </source>
</reference>
<evidence type="ECO:0000313" key="3">
    <source>
        <dbReference type="Proteomes" id="UP000464452"/>
    </source>
</evidence>
<evidence type="ECO:0000313" key="2">
    <source>
        <dbReference type="EMBL" id="QIB26106.1"/>
    </source>
</evidence>
<dbReference type="Pfam" id="PF01476">
    <property type="entry name" value="LysM"/>
    <property type="match status" value="1"/>
</dbReference>
<dbReference type="CDD" id="cd00118">
    <property type="entry name" value="LysM"/>
    <property type="match status" value="1"/>
</dbReference>
<dbReference type="RefSeq" id="WP_163234286.1">
    <property type="nucleotide sequence ID" value="NZ_CP048617.1"/>
</dbReference>
<dbReference type="SMART" id="SM00257">
    <property type="entry name" value="LysM"/>
    <property type="match status" value="1"/>
</dbReference>